<dbReference type="InterPro" id="IPR050415">
    <property type="entry name" value="MRET"/>
</dbReference>
<dbReference type="Pfam" id="PF00111">
    <property type="entry name" value="Fer2"/>
    <property type="match status" value="1"/>
</dbReference>
<dbReference type="CDD" id="cd00207">
    <property type="entry name" value="fer2"/>
    <property type="match status" value="1"/>
</dbReference>
<dbReference type="Gene3D" id="3.40.50.80">
    <property type="entry name" value="Nucleotide-binding domain of ferredoxin-NADP reductase (FNR) module"/>
    <property type="match status" value="1"/>
</dbReference>
<dbReference type="PANTHER" id="PTHR47354:SF6">
    <property type="entry name" value="NADH OXIDOREDUCTASE HCR"/>
    <property type="match status" value="1"/>
</dbReference>
<dbReference type="Gene3D" id="3.10.20.30">
    <property type="match status" value="1"/>
</dbReference>
<keyword evidence="7" id="KW-0408">Iron</keyword>
<dbReference type="GO" id="GO:0046872">
    <property type="term" value="F:metal ion binding"/>
    <property type="evidence" value="ECO:0007669"/>
    <property type="project" value="UniProtKB-KW"/>
</dbReference>
<keyword evidence="3" id="KW-0001">2Fe-2S</keyword>
<dbReference type="SUPFAM" id="SSF63380">
    <property type="entry name" value="Riboflavin synthase domain-like"/>
    <property type="match status" value="1"/>
</dbReference>
<dbReference type="InterPro" id="IPR017938">
    <property type="entry name" value="Riboflavin_synthase-like_b-brl"/>
</dbReference>
<sequence>MNHAAQWLSTPLLPEDYLGLLDPLWSAEELRGRVEGVCPETADAATLVIRPSRGWRAHRPGQWVRIGVDIQGRRHWRTYSLSSPPERPDGCFTITVKAIPDGLVSTHLARRTAPGTIVRLAGPEGEFVVPEPPPPRPLFLTAGSGITPVMAILSGLLPGDTAHPTWPPGQEPPDVVLVHSAPTPQDVIFGARLRHLAARSPYLRLHERHTRSAGRLSPADLAGLCPDWAQRSVWACGPAAMLDEVAAHWTGPADRLCVERFRPAVLASGEAGGRVRFTRSGREADAGGATPLLTVGEDAGVLMPSGCRMGICHSCVGRLRSGRVRDLRTGQVHGEAGDLIQTCVSAAAGPIEIEL</sequence>
<evidence type="ECO:0000259" key="9">
    <source>
        <dbReference type="PROSITE" id="PS51384"/>
    </source>
</evidence>
<gene>
    <name evidence="10" type="ORF">Acor_63130</name>
</gene>
<dbReference type="CDD" id="cd06216">
    <property type="entry name" value="FNR_iron_sulfur_binding_2"/>
    <property type="match status" value="1"/>
</dbReference>
<keyword evidence="4" id="KW-0479">Metal-binding</keyword>
<evidence type="ECO:0000256" key="3">
    <source>
        <dbReference type="ARBA" id="ARBA00022714"/>
    </source>
</evidence>
<evidence type="ECO:0000256" key="8">
    <source>
        <dbReference type="ARBA" id="ARBA00023014"/>
    </source>
</evidence>
<dbReference type="GO" id="GO:0016491">
    <property type="term" value="F:oxidoreductase activity"/>
    <property type="evidence" value="ECO:0007669"/>
    <property type="project" value="UniProtKB-KW"/>
</dbReference>
<dbReference type="InterPro" id="IPR001041">
    <property type="entry name" value="2Fe-2S_ferredoxin-type"/>
</dbReference>
<evidence type="ECO:0000313" key="10">
    <source>
        <dbReference type="EMBL" id="GES04245.1"/>
    </source>
</evidence>
<dbReference type="SUPFAM" id="SSF52343">
    <property type="entry name" value="Ferredoxin reductase-like, C-terminal NADP-linked domain"/>
    <property type="match status" value="1"/>
</dbReference>
<proteinExistence type="predicted"/>
<dbReference type="AlphaFoldDB" id="A0A5M3W5G1"/>
<name>A0A5M3W5G1_9ACTN</name>
<dbReference type="PRINTS" id="PR00410">
    <property type="entry name" value="PHEHYDRXLASE"/>
</dbReference>
<keyword evidence="8" id="KW-0411">Iron-sulfur</keyword>
<evidence type="ECO:0000256" key="6">
    <source>
        <dbReference type="ARBA" id="ARBA00023002"/>
    </source>
</evidence>
<evidence type="ECO:0000256" key="5">
    <source>
        <dbReference type="ARBA" id="ARBA00022827"/>
    </source>
</evidence>
<dbReference type="Gene3D" id="2.40.30.10">
    <property type="entry name" value="Translation factors"/>
    <property type="match status" value="1"/>
</dbReference>
<feature type="domain" description="FAD-binding FR-type" evidence="9">
    <location>
        <begin position="27"/>
        <end position="130"/>
    </location>
</feature>
<dbReference type="InterPro" id="IPR036010">
    <property type="entry name" value="2Fe-2S_ferredoxin-like_sf"/>
</dbReference>
<dbReference type="InterPro" id="IPR017927">
    <property type="entry name" value="FAD-bd_FR_type"/>
</dbReference>
<evidence type="ECO:0000256" key="4">
    <source>
        <dbReference type="ARBA" id="ARBA00022723"/>
    </source>
</evidence>
<keyword evidence="5" id="KW-0274">FAD</keyword>
<dbReference type="InterPro" id="IPR012675">
    <property type="entry name" value="Beta-grasp_dom_sf"/>
</dbReference>
<keyword evidence="6" id="KW-0560">Oxidoreductase</keyword>
<dbReference type="Pfam" id="PF00970">
    <property type="entry name" value="FAD_binding_6"/>
    <property type="match status" value="1"/>
</dbReference>
<dbReference type="GO" id="GO:0051537">
    <property type="term" value="F:2 iron, 2 sulfur cluster binding"/>
    <property type="evidence" value="ECO:0007669"/>
    <property type="project" value="UniProtKB-KW"/>
</dbReference>
<protein>
    <submittedName>
        <fullName evidence="10">NADPH oxidoreductase</fullName>
    </submittedName>
</protein>
<comment type="cofactor">
    <cofactor evidence="1">
        <name>FAD</name>
        <dbReference type="ChEBI" id="CHEBI:57692"/>
    </cofactor>
</comment>
<evidence type="ECO:0000313" key="11">
    <source>
        <dbReference type="Proteomes" id="UP000334990"/>
    </source>
</evidence>
<dbReference type="PANTHER" id="PTHR47354">
    <property type="entry name" value="NADH OXIDOREDUCTASE HCR"/>
    <property type="match status" value="1"/>
</dbReference>
<accession>A0A5M3W5G1</accession>
<dbReference type="SUPFAM" id="SSF54292">
    <property type="entry name" value="2Fe-2S ferredoxin-like"/>
    <property type="match status" value="1"/>
</dbReference>
<comment type="caution">
    <text evidence="10">The sequence shown here is derived from an EMBL/GenBank/DDBJ whole genome shotgun (WGS) entry which is preliminary data.</text>
</comment>
<keyword evidence="2" id="KW-0285">Flavoprotein</keyword>
<evidence type="ECO:0000256" key="7">
    <source>
        <dbReference type="ARBA" id="ARBA00023004"/>
    </source>
</evidence>
<dbReference type="Proteomes" id="UP000334990">
    <property type="component" value="Unassembled WGS sequence"/>
</dbReference>
<dbReference type="InterPro" id="IPR039261">
    <property type="entry name" value="FNR_nucleotide-bd"/>
</dbReference>
<keyword evidence="11" id="KW-1185">Reference proteome</keyword>
<dbReference type="EMBL" id="BLAD01000079">
    <property type="protein sequence ID" value="GES04245.1"/>
    <property type="molecule type" value="Genomic_DNA"/>
</dbReference>
<reference evidence="10 11" key="1">
    <citation type="submission" date="2019-10" db="EMBL/GenBank/DDBJ databases">
        <title>Whole genome shotgun sequence of Acrocarpospora corrugata NBRC 13972.</title>
        <authorList>
            <person name="Ichikawa N."/>
            <person name="Kimura A."/>
            <person name="Kitahashi Y."/>
            <person name="Komaki H."/>
            <person name="Oguchi A."/>
        </authorList>
    </citation>
    <scope>NUCLEOTIDE SEQUENCE [LARGE SCALE GENOMIC DNA]</scope>
    <source>
        <strain evidence="10 11">NBRC 13972</strain>
    </source>
</reference>
<organism evidence="10 11">
    <name type="scientific">Acrocarpospora corrugata</name>
    <dbReference type="NCBI Taxonomy" id="35763"/>
    <lineage>
        <taxon>Bacteria</taxon>
        <taxon>Bacillati</taxon>
        <taxon>Actinomycetota</taxon>
        <taxon>Actinomycetes</taxon>
        <taxon>Streptosporangiales</taxon>
        <taxon>Streptosporangiaceae</taxon>
        <taxon>Acrocarpospora</taxon>
    </lineage>
</organism>
<evidence type="ECO:0000256" key="1">
    <source>
        <dbReference type="ARBA" id="ARBA00001974"/>
    </source>
</evidence>
<evidence type="ECO:0000256" key="2">
    <source>
        <dbReference type="ARBA" id="ARBA00022630"/>
    </source>
</evidence>
<dbReference type="InterPro" id="IPR008333">
    <property type="entry name" value="Cbr1-like_FAD-bd_dom"/>
</dbReference>
<dbReference type="PROSITE" id="PS51384">
    <property type="entry name" value="FAD_FR"/>
    <property type="match status" value="1"/>
</dbReference>